<feature type="domain" description="DUF4283" evidence="3">
    <location>
        <begin position="30"/>
        <end position="111"/>
    </location>
</feature>
<name>A0A803MZQ5_CHEQI</name>
<dbReference type="InterPro" id="IPR025558">
    <property type="entry name" value="DUF4283"/>
</dbReference>
<feature type="region of interest" description="Disordered" evidence="1">
    <location>
        <begin position="1044"/>
        <end position="1080"/>
    </location>
</feature>
<keyword evidence="5" id="KW-1185">Reference proteome</keyword>
<protein>
    <recommendedName>
        <fullName evidence="6">Reverse transcriptase zinc-binding domain-containing protein</fullName>
    </recommendedName>
</protein>
<feature type="compositionally biased region" description="Basic and acidic residues" evidence="1">
    <location>
        <begin position="1046"/>
        <end position="1071"/>
    </location>
</feature>
<evidence type="ECO:0000256" key="1">
    <source>
        <dbReference type="SAM" id="MobiDB-lite"/>
    </source>
</evidence>
<accession>A0A803MZQ5</accession>
<evidence type="ECO:0000259" key="3">
    <source>
        <dbReference type="Pfam" id="PF14111"/>
    </source>
</evidence>
<dbReference type="Pfam" id="PF13966">
    <property type="entry name" value="zf-RVT"/>
    <property type="match status" value="1"/>
</dbReference>
<dbReference type="Proteomes" id="UP000596660">
    <property type="component" value="Unplaced"/>
</dbReference>
<feature type="domain" description="Reverse transcriptase zinc-binding" evidence="2">
    <location>
        <begin position="859"/>
        <end position="961"/>
    </location>
</feature>
<evidence type="ECO:0008006" key="6">
    <source>
        <dbReference type="Google" id="ProtNLM"/>
    </source>
</evidence>
<evidence type="ECO:0000313" key="5">
    <source>
        <dbReference type="Proteomes" id="UP000596660"/>
    </source>
</evidence>
<dbReference type="AlphaFoldDB" id="A0A803MZQ5"/>
<dbReference type="EnsemblPlants" id="AUR62037895-RA">
    <property type="protein sequence ID" value="AUR62037895-RA:cds"/>
    <property type="gene ID" value="AUR62037895"/>
</dbReference>
<organism evidence="4 5">
    <name type="scientific">Chenopodium quinoa</name>
    <name type="common">Quinoa</name>
    <dbReference type="NCBI Taxonomy" id="63459"/>
    <lineage>
        <taxon>Eukaryota</taxon>
        <taxon>Viridiplantae</taxon>
        <taxon>Streptophyta</taxon>
        <taxon>Embryophyta</taxon>
        <taxon>Tracheophyta</taxon>
        <taxon>Spermatophyta</taxon>
        <taxon>Magnoliopsida</taxon>
        <taxon>eudicotyledons</taxon>
        <taxon>Gunneridae</taxon>
        <taxon>Pentapetalae</taxon>
        <taxon>Caryophyllales</taxon>
        <taxon>Chenopodiaceae</taxon>
        <taxon>Chenopodioideae</taxon>
        <taxon>Atripliceae</taxon>
        <taxon>Chenopodium</taxon>
    </lineage>
</organism>
<proteinExistence type="predicted"/>
<dbReference type="PANTHER" id="PTHR33116:SF78">
    <property type="entry name" value="OS12G0587133 PROTEIN"/>
    <property type="match status" value="1"/>
</dbReference>
<dbReference type="PANTHER" id="PTHR33116">
    <property type="entry name" value="REVERSE TRANSCRIPTASE ZINC-BINDING DOMAIN-CONTAINING PROTEIN-RELATED-RELATED"/>
    <property type="match status" value="1"/>
</dbReference>
<reference evidence="4" key="1">
    <citation type="journal article" date="2017" name="Nature">
        <title>The genome of Chenopodium quinoa.</title>
        <authorList>
            <person name="Jarvis D.E."/>
            <person name="Ho Y.S."/>
            <person name="Lightfoot D.J."/>
            <person name="Schmoeckel S.M."/>
            <person name="Li B."/>
            <person name="Borm T.J.A."/>
            <person name="Ohyanagi H."/>
            <person name="Mineta K."/>
            <person name="Michell C.T."/>
            <person name="Saber N."/>
            <person name="Kharbatia N.M."/>
            <person name="Rupper R.R."/>
            <person name="Sharp A.R."/>
            <person name="Dally N."/>
            <person name="Boughton B.A."/>
            <person name="Woo Y.H."/>
            <person name="Gao G."/>
            <person name="Schijlen E.G.W.M."/>
            <person name="Guo X."/>
            <person name="Momin A.A."/>
            <person name="Negrao S."/>
            <person name="Al-Babili S."/>
            <person name="Gehring C."/>
            <person name="Roessner U."/>
            <person name="Jung C."/>
            <person name="Murphy K."/>
            <person name="Arold S.T."/>
            <person name="Gojobori T."/>
            <person name="van der Linden C.G."/>
            <person name="van Loo E.N."/>
            <person name="Jellen E.N."/>
            <person name="Maughan P.J."/>
            <person name="Tester M."/>
        </authorList>
    </citation>
    <scope>NUCLEOTIDE SEQUENCE [LARGE SCALE GENOMIC DNA]</scope>
    <source>
        <strain evidence="4">cv. PI 614886</strain>
    </source>
</reference>
<dbReference type="Pfam" id="PF14111">
    <property type="entry name" value="DUF4283"/>
    <property type="match status" value="1"/>
</dbReference>
<sequence>MNNIPYVNRNINRAAALAEIEPSRVQGNRAFWSLCVYGYLMDYRTLSPASIRNFVNSRWRKRGYIDVFKMNDLYLFKCSNEEDKREMLEMTKANFDGALMVFAPWLPNQVPHTVRFRRAKFWVRICGLPCEYLNSHMAKTVGKMLGMPFEVDFEPNFVPRNDYLRIQVKLTLGEPLVPGFFLKLDDDSVIWIQLRLYDVIENQFKLDFLLGDFASYLSLESDKRIVVACVGVAGRCFVAAAVAGGCSEFMKHSEPKSLFHSYCCFILLWCTRHEDHIKQDIDHRMMYYLTRGIPTLETEEGFSMFNLDMRATPASERTITTRASLIVSDQTPSPNFRASDIMVDFDLGIQEGGRTVNLGDRFNSRRAPFRGPVVGINGASSQGNNHSDVAEMEVEAEGGVHISPTITGAEQVGGGINDNNQGGGIGEDPFRAATAATPIQNNNTGILDLEMVPRYSPEIENLRFDILMNTAIQSRVEANDEIAGRRVDNVGYNQRFFIEFDSQSYLRAVEIREPDSPIGEPMDYQGEEEGDAFPLGQIPEDPMSPWVGEQQVDIDEEDQLEQRSVETRPEIQATPQPRIEQVKIEIMGNRELQSVAPAPSQHSQHRNSDLEKALSGIKTSLTEGFTFQTVYQERASPNSNEEDLEKLSEILGIIRSNNFGVYLGIPSKFGVSKQQIFGYIVDKVKERLNAWNSFLSHAGRLTLIKSVLSNLGTYVLSAFKCPVSILKRINSIVARFWWLGNKNGKGVHWKNWSHLTQKKEKGGLRILDARFFNQALLAKQGKSLGSWGWNGIKWGLQMLKKGCAWSIGDGRYAKIHHPWVYGTPPSWSDDSIQKISTIKAMDEGYDDLIIWKEDRGGSYSVKSGYRTFLEENHRQIKKQGTIVKHNINWKQFWRKGGSPKQKIFLWKILKGALSVGSERKKRGLGVHHHCILCYRDADSRRGDLETLEHLFRDCSFASHVWKGCRLGINVSNQNNIPIAEWIFNWMRILSDKSRDLGVSYQFFLAGLESIWEARNNKNFKNSVTSPESVILSMERRVSYTHNNMGDMDRRTLQSSDERHLEPPGFERKKETGTGQDGHHHKSLELVAGNGVCNAATLEIFRNRSKGRDLNWYLVVKHTLEKKELQQARQNKEANFLQTVSEGLQGAIRLKLWHLGIESSDRNILKWMQPDYKSIQGDRMIKRRINEIMPIFHCITVRFINSRG</sequence>
<dbReference type="Gramene" id="AUR62037895-RA">
    <property type="protein sequence ID" value="AUR62037895-RA:cds"/>
    <property type="gene ID" value="AUR62037895"/>
</dbReference>
<reference evidence="4" key="2">
    <citation type="submission" date="2021-03" db="UniProtKB">
        <authorList>
            <consortium name="EnsemblPlants"/>
        </authorList>
    </citation>
    <scope>IDENTIFICATION</scope>
</reference>
<evidence type="ECO:0000313" key="4">
    <source>
        <dbReference type="EnsemblPlants" id="AUR62037895-RA:cds"/>
    </source>
</evidence>
<dbReference type="InterPro" id="IPR026960">
    <property type="entry name" value="RVT-Znf"/>
</dbReference>
<evidence type="ECO:0000259" key="2">
    <source>
        <dbReference type="Pfam" id="PF13966"/>
    </source>
</evidence>